<dbReference type="Proteomes" id="UP000030960">
    <property type="component" value="Unassembled WGS sequence"/>
</dbReference>
<dbReference type="SUPFAM" id="SSF47203">
    <property type="entry name" value="Acyl-CoA dehydrogenase C-terminal domain-like"/>
    <property type="match status" value="1"/>
</dbReference>
<proteinExistence type="inferred from homology"/>
<dbReference type="GO" id="GO:0003995">
    <property type="term" value="F:acyl-CoA dehydrogenase activity"/>
    <property type="evidence" value="ECO:0007669"/>
    <property type="project" value="TreeGrafter"/>
</dbReference>
<dbReference type="OrthoDB" id="7328575at2"/>
<dbReference type="PANTHER" id="PTHR43884:SF20">
    <property type="entry name" value="ACYL-COA DEHYDROGENASE FADE28"/>
    <property type="match status" value="1"/>
</dbReference>
<dbReference type="Pfam" id="PF00441">
    <property type="entry name" value="Acyl-CoA_dh_1"/>
    <property type="match status" value="1"/>
</dbReference>
<organism evidence="8 9">
    <name type="scientific">Mameliella alba</name>
    <dbReference type="NCBI Taxonomy" id="561184"/>
    <lineage>
        <taxon>Bacteria</taxon>
        <taxon>Pseudomonadati</taxon>
        <taxon>Pseudomonadota</taxon>
        <taxon>Alphaproteobacteria</taxon>
        <taxon>Rhodobacterales</taxon>
        <taxon>Roseobacteraceae</taxon>
        <taxon>Mameliella</taxon>
    </lineage>
</organism>
<dbReference type="GO" id="GO:0050660">
    <property type="term" value="F:flavin adenine dinucleotide binding"/>
    <property type="evidence" value="ECO:0007669"/>
    <property type="project" value="InterPro"/>
</dbReference>
<keyword evidence="9" id="KW-1185">Reference proteome</keyword>
<comment type="caution">
    <text evidence="8">The sequence shown here is derived from an EMBL/GenBank/DDBJ whole genome shotgun (WGS) entry which is preliminary data.</text>
</comment>
<dbReference type="STRING" id="561184.SAMN05216376_11349"/>
<comment type="cofactor">
    <cofactor evidence="1">
        <name>FAD</name>
        <dbReference type="ChEBI" id="CHEBI:57692"/>
    </cofactor>
</comment>
<evidence type="ECO:0000259" key="6">
    <source>
        <dbReference type="Pfam" id="PF00441"/>
    </source>
</evidence>
<dbReference type="SUPFAM" id="SSF56645">
    <property type="entry name" value="Acyl-CoA dehydrogenase NM domain-like"/>
    <property type="match status" value="1"/>
</dbReference>
<protein>
    <submittedName>
        <fullName evidence="8">Acyl-CoA dehydrogenase family protein</fullName>
    </submittedName>
</protein>
<gene>
    <name evidence="8" type="ORF">OA50_04121</name>
</gene>
<dbReference type="AlphaFoldDB" id="A0A0B3RJA7"/>
<evidence type="ECO:0000259" key="7">
    <source>
        <dbReference type="Pfam" id="PF02771"/>
    </source>
</evidence>
<evidence type="ECO:0000256" key="1">
    <source>
        <dbReference type="ARBA" id="ARBA00001974"/>
    </source>
</evidence>
<reference evidence="8 9" key="1">
    <citation type="submission" date="2014-10" db="EMBL/GenBank/DDBJ databases">
        <title>Genome sequence of Ponticoccus sp. strain UMTAT08 isolated from clonal culture of toxic dinoflagellate Alexandrium tamiyavanichii.</title>
        <authorList>
            <person name="Gan H.Y."/>
            <person name="Muhd D.-D."/>
            <person name="Mohd Noor M.E."/>
            <person name="Yeong Y.S."/>
            <person name="Usup G."/>
        </authorList>
    </citation>
    <scope>NUCLEOTIDE SEQUENCE [LARGE SCALE GENOMIC DNA]</scope>
    <source>
        <strain evidence="8 9">UMTAT08</strain>
    </source>
</reference>
<dbReference type="RefSeq" id="WP_052244713.1">
    <property type="nucleotide sequence ID" value="NZ_JSUQ01000018.1"/>
</dbReference>
<dbReference type="EMBL" id="JSUQ01000018">
    <property type="protein sequence ID" value="KHQ51340.1"/>
    <property type="molecule type" value="Genomic_DNA"/>
</dbReference>
<evidence type="ECO:0000256" key="4">
    <source>
        <dbReference type="ARBA" id="ARBA00022827"/>
    </source>
</evidence>
<evidence type="ECO:0000256" key="3">
    <source>
        <dbReference type="ARBA" id="ARBA00022630"/>
    </source>
</evidence>
<dbReference type="PANTHER" id="PTHR43884">
    <property type="entry name" value="ACYL-COA DEHYDROGENASE"/>
    <property type="match status" value="1"/>
</dbReference>
<keyword evidence="5" id="KW-0560">Oxidoreductase</keyword>
<dbReference type="InterPro" id="IPR036250">
    <property type="entry name" value="AcylCo_DH-like_C"/>
</dbReference>
<accession>A0A0B3RJA7</accession>
<keyword evidence="3" id="KW-0285">Flavoprotein</keyword>
<dbReference type="InterPro" id="IPR013786">
    <property type="entry name" value="AcylCoA_DH/ox_N"/>
</dbReference>
<name>A0A0B3RJA7_9RHOB</name>
<dbReference type="Gene3D" id="1.20.140.10">
    <property type="entry name" value="Butyryl-CoA Dehydrogenase, subunit A, domain 3"/>
    <property type="match status" value="1"/>
</dbReference>
<comment type="similarity">
    <text evidence="2">Belongs to the acyl-CoA dehydrogenase family.</text>
</comment>
<feature type="domain" description="Acyl-CoA dehydrogenase/oxidase N-terminal" evidence="7">
    <location>
        <begin position="11"/>
        <end position="89"/>
    </location>
</feature>
<evidence type="ECO:0000313" key="9">
    <source>
        <dbReference type="Proteomes" id="UP000030960"/>
    </source>
</evidence>
<evidence type="ECO:0000313" key="8">
    <source>
        <dbReference type="EMBL" id="KHQ51340.1"/>
    </source>
</evidence>
<dbReference type="InterPro" id="IPR037069">
    <property type="entry name" value="AcylCoA_DH/ox_N_sf"/>
</dbReference>
<dbReference type="Pfam" id="PF02771">
    <property type="entry name" value="Acyl-CoA_dh_N"/>
    <property type="match status" value="1"/>
</dbReference>
<keyword evidence="4" id="KW-0274">FAD</keyword>
<evidence type="ECO:0000256" key="2">
    <source>
        <dbReference type="ARBA" id="ARBA00009347"/>
    </source>
</evidence>
<feature type="domain" description="Acyl-CoA dehydrogenase/oxidase C-terminal" evidence="6">
    <location>
        <begin position="207"/>
        <end position="348"/>
    </location>
</feature>
<evidence type="ECO:0000256" key="5">
    <source>
        <dbReference type="ARBA" id="ARBA00023002"/>
    </source>
</evidence>
<sequence>MDGSMNEDWQENARMIVESARAVVPADGALDRVRKARFDGAGFDRAVMQQAAELGWPLMWIGEEAGGLGLGLRETCALMEVLGRGLVPEPVLSTMMAGALLQEALPETVMTGEAVILTAWQDVTGALDWQGGAKGDLLIGTKVNLRGAVEADLFAIVTDAGLAVVPRSAEGLTIETAETLDGGTMDHLHMTGVAADFLPCARVEAVLQDATLAHSAYLLGLADRALEITLDYLRVRKQFDRPIGSFQSLQHRATEMKIQLELTRAAIAATARRFDTGADAATRAAGAARCKLRAAELAMLVAREAVQMHGAMGITDEADIGLFVRKAMTEANLFGSPRQQRRMLATRLVQEEAA</sequence>
<dbReference type="InterPro" id="IPR009075">
    <property type="entry name" value="AcylCo_DH/oxidase_C"/>
</dbReference>
<dbReference type="InterPro" id="IPR009100">
    <property type="entry name" value="AcylCoA_DH/oxidase_NM_dom_sf"/>
</dbReference>
<dbReference type="Gene3D" id="1.10.540.10">
    <property type="entry name" value="Acyl-CoA dehydrogenase/oxidase, N-terminal domain"/>
    <property type="match status" value="1"/>
</dbReference>